<keyword evidence="5" id="KW-0812">Transmembrane</keyword>
<dbReference type="GO" id="GO:0016757">
    <property type="term" value="F:glycosyltransferase activity"/>
    <property type="evidence" value="ECO:0007669"/>
    <property type="project" value="UniProtKB-UniRule"/>
</dbReference>
<name>A0AAW1PF98_9CHLO</name>
<evidence type="ECO:0000256" key="1">
    <source>
        <dbReference type="ARBA" id="ARBA00004167"/>
    </source>
</evidence>
<dbReference type="PANTHER" id="PTHR21461:SF69">
    <property type="entry name" value="GLYCOSYLTRANSFERASE FAMILY 92 PROTEIN"/>
    <property type="match status" value="1"/>
</dbReference>
<dbReference type="PANTHER" id="PTHR21461">
    <property type="entry name" value="GLYCOSYLTRANSFERASE FAMILY 92 PROTEIN"/>
    <property type="match status" value="1"/>
</dbReference>
<keyword evidence="9" id="KW-0732">Signal</keyword>
<dbReference type="Proteomes" id="UP001489004">
    <property type="component" value="Unassembled WGS sequence"/>
</dbReference>
<comment type="similarity">
    <text evidence="2 8">Belongs to the glycosyltransferase 92 family.</text>
</comment>
<protein>
    <recommendedName>
        <fullName evidence="8">Glycosyltransferase family 92 protein</fullName>
        <ecNumber evidence="8">2.4.1.-</ecNumber>
    </recommendedName>
</protein>
<evidence type="ECO:0000256" key="6">
    <source>
        <dbReference type="ARBA" id="ARBA00022989"/>
    </source>
</evidence>
<gene>
    <name evidence="10" type="ORF">WJX72_012053</name>
</gene>
<keyword evidence="6" id="KW-1133">Transmembrane helix</keyword>
<dbReference type="AlphaFoldDB" id="A0AAW1PF98"/>
<feature type="chain" id="PRO_5043743901" description="Glycosyltransferase family 92 protein" evidence="9">
    <location>
        <begin position="27"/>
        <end position="296"/>
    </location>
</feature>
<evidence type="ECO:0000313" key="11">
    <source>
        <dbReference type="Proteomes" id="UP001489004"/>
    </source>
</evidence>
<dbReference type="GO" id="GO:0016020">
    <property type="term" value="C:membrane"/>
    <property type="evidence" value="ECO:0007669"/>
    <property type="project" value="UniProtKB-SubCell"/>
</dbReference>
<feature type="signal peptide" evidence="9">
    <location>
        <begin position="1"/>
        <end position="26"/>
    </location>
</feature>
<evidence type="ECO:0000256" key="3">
    <source>
        <dbReference type="ARBA" id="ARBA00022676"/>
    </source>
</evidence>
<evidence type="ECO:0000256" key="5">
    <source>
        <dbReference type="ARBA" id="ARBA00022692"/>
    </source>
</evidence>
<dbReference type="EMBL" id="JALJOR010000013">
    <property type="protein sequence ID" value="KAK9807050.1"/>
    <property type="molecule type" value="Genomic_DNA"/>
</dbReference>
<dbReference type="InterPro" id="IPR008166">
    <property type="entry name" value="Glyco_transf_92"/>
</dbReference>
<evidence type="ECO:0000313" key="10">
    <source>
        <dbReference type="EMBL" id="KAK9807050.1"/>
    </source>
</evidence>
<keyword evidence="11" id="KW-1185">Reference proteome</keyword>
<reference evidence="10 11" key="1">
    <citation type="journal article" date="2024" name="Nat. Commun.">
        <title>Phylogenomics reveals the evolutionary origins of lichenization in chlorophyte algae.</title>
        <authorList>
            <person name="Puginier C."/>
            <person name="Libourel C."/>
            <person name="Otte J."/>
            <person name="Skaloud P."/>
            <person name="Haon M."/>
            <person name="Grisel S."/>
            <person name="Petersen M."/>
            <person name="Berrin J.G."/>
            <person name="Delaux P.M."/>
            <person name="Dal Grande F."/>
            <person name="Keller J."/>
        </authorList>
    </citation>
    <scope>NUCLEOTIDE SEQUENCE [LARGE SCALE GENOMIC DNA]</scope>
    <source>
        <strain evidence="10 11">SAG 2043</strain>
    </source>
</reference>
<dbReference type="Pfam" id="PF01697">
    <property type="entry name" value="Glyco_transf_92"/>
    <property type="match status" value="1"/>
</dbReference>
<sequence>MATISAMRCLLCLAVLGVCTARLAAGQYLAMCAIIKNEQRNIREWVEYHHSIGAEKFYIYDHNSTHPAVIEVQDYIDQGLVEYTYFVNFTSLRSPYPQQYVYDKCLADHRTRHHFMAFIDADEFIILKAGQPSLPHLLAAYEDVGGLAINWVLFGSSGHKQRPQGGVLESYTKCQPLSHPKHTHVKLIGNTHFTRYIGATPHDFIFEPPKFAVTENFERVDGPFSATISMNKVAIYHYVIKSEQDFGVKMGRGSAHGVTVKDWDYFHYVDQQATDDCLDAVHLYAPQGNQTTVASV</sequence>
<evidence type="ECO:0000256" key="8">
    <source>
        <dbReference type="RuleBase" id="RU366017"/>
    </source>
</evidence>
<comment type="subcellular location">
    <subcellularLocation>
        <location evidence="1">Membrane</location>
        <topology evidence="1">Single-pass membrane protein</topology>
    </subcellularLocation>
</comment>
<comment type="caution">
    <text evidence="10">The sequence shown here is derived from an EMBL/GenBank/DDBJ whole genome shotgun (WGS) entry which is preliminary data.</text>
</comment>
<evidence type="ECO:0000256" key="7">
    <source>
        <dbReference type="ARBA" id="ARBA00023136"/>
    </source>
</evidence>
<keyword evidence="3 8" id="KW-0328">Glycosyltransferase</keyword>
<keyword evidence="4 8" id="KW-0808">Transferase</keyword>
<accession>A0AAW1PF98</accession>
<dbReference type="EC" id="2.4.1.-" evidence="8"/>
<keyword evidence="7" id="KW-0472">Membrane</keyword>
<evidence type="ECO:0000256" key="4">
    <source>
        <dbReference type="ARBA" id="ARBA00022679"/>
    </source>
</evidence>
<dbReference type="GO" id="GO:0005737">
    <property type="term" value="C:cytoplasm"/>
    <property type="evidence" value="ECO:0007669"/>
    <property type="project" value="TreeGrafter"/>
</dbReference>
<organism evidence="10 11">
    <name type="scientific">[Myrmecia] bisecta</name>
    <dbReference type="NCBI Taxonomy" id="41462"/>
    <lineage>
        <taxon>Eukaryota</taxon>
        <taxon>Viridiplantae</taxon>
        <taxon>Chlorophyta</taxon>
        <taxon>core chlorophytes</taxon>
        <taxon>Trebouxiophyceae</taxon>
        <taxon>Trebouxiales</taxon>
        <taxon>Trebouxiaceae</taxon>
        <taxon>Myrmecia</taxon>
    </lineage>
</organism>
<evidence type="ECO:0000256" key="2">
    <source>
        <dbReference type="ARBA" id="ARBA00007647"/>
    </source>
</evidence>
<proteinExistence type="inferred from homology"/>
<evidence type="ECO:0000256" key="9">
    <source>
        <dbReference type="SAM" id="SignalP"/>
    </source>
</evidence>